<proteinExistence type="inferred from homology"/>
<evidence type="ECO:0000259" key="6">
    <source>
        <dbReference type="Pfam" id="PF02631"/>
    </source>
</evidence>
<dbReference type="GO" id="GO:0005737">
    <property type="term" value="C:cytoplasm"/>
    <property type="evidence" value="ECO:0007669"/>
    <property type="project" value="UniProtKB-SubCell"/>
</dbReference>
<dbReference type="Gene3D" id="1.10.10.10">
    <property type="entry name" value="Winged helix-like DNA-binding domain superfamily/Winged helix DNA-binding domain"/>
    <property type="match status" value="2"/>
</dbReference>
<dbReference type="InterPro" id="IPR053926">
    <property type="entry name" value="RecX_HTH_1st"/>
</dbReference>
<feature type="domain" description="RecX second three-helical" evidence="6">
    <location>
        <begin position="88"/>
        <end position="129"/>
    </location>
</feature>
<evidence type="ECO:0000313" key="8">
    <source>
        <dbReference type="EMBL" id="MCZ9289195.1"/>
    </source>
</evidence>
<feature type="domain" description="RecX first three-helical" evidence="7">
    <location>
        <begin position="43"/>
        <end position="81"/>
    </location>
</feature>
<keyword evidence="9" id="KW-1185">Reference proteome</keyword>
<evidence type="ECO:0000256" key="1">
    <source>
        <dbReference type="ARBA" id="ARBA00004496"/>
    </source>
</evidence>
<evidence type="ECO:0000313" key="9">
    <source>
        <dbReference type="Proteomes" id="UP001146469"/>
    </source>
</evidence>
<evidence type="ECO:0000256" key="4">
    <source>
        <dbReference type="ARBA" id="ARBA00022490"/>
    </source>
</evidence>
<accession>A0A9X3LLC9</accession>
<reference evidence="8" key="1">
    <citation type="submission" date="2022-02" db="EMBL/GenBank/DDBJ databases">
        <title>Corynebacterium sp. from urogenital microbiome.</title>
        <authorList>
            <person name="Cappelli E.A."/>
            <person name="Ribeiro T.G."/>
            <person name="Peixe L."/>
        </authorList>
    </citation>
    <scope>NUCLEOTIDE SEQUENCE</scope>
    <source>
        <strain evidence="8">C8Ua_174</strain>
    </source>
</reference>
<dbReference type="GO" id="GO:0006282">
    <property type="term" value="P:regulation of DNA repair"/>
    <property type="evidence" value="ECO:0007669"/>
    <property type="project" value="UniProtKB-UniRule"/>
</dbReference>
<dbReference type="InterPro" id="IPR003783">
    <property type="entry name" value="Regulatory_RecX"/>
</dbReference>
<dbReference type="PANTHER" id="PTHR33602">
    <property type="entry name" value="REGULATORY PROTEIN RECX FAMILY PROTEIN"/>
    <property type="match status" value="1"/>
</dbReference>
<comment type="similarity">
    <text evidence="2 5">Belongs to the RecX family.</text>
</comment>
<organism evidence="8 9">
    <name type="scientific">Corynebacterium evansiae</name>
    <dbReference type="NCBI Taxonomy" id="2913499"/>
    <lineage>
        <taxon>Bacteria</taxon>
        <taxon>Bacillati</taxon>
        <taxon>Actinomycetota</taxon>
        <taxon>Actinomycetes</taxon>
        <taxon>Mycobacteriales</taxon>
        <taxon>Corynebacteriaceae</taxon>
        <taxon>Corynebacterium</taxon>
    </lineage>
</organism>
<comment type="subcellular location">
    <subcellularLocation>
        <location evidence="1 5">Cytoplasm</location>
    </subcellularLocation>
</comment>
<evidence type="ECO:0000256" key="3">
    <source>
        <dbReference type="ARBA" id="ARBA00018111"/>
    </source>
</evidence>
<dbReference type="Pfam" id="PF02631">
    <property type="entry name" value="RecX_HTH2"/>
    <property type="match status" value="1"/>
</dbReference>
<gene>
    <name evidence="5 8" type="primary">recX</name>
    <name evidence="8" type="ORF">L8V00_03095</name>
</gene>
<dbReference type="RefSeq" id="WP_269944185.1">
    <property type="nucleotide sequence ID" value="NZ_JAKMUT010000002.1"/>
</dbReference>
<dbReference type="PANTHER" id="PTHR33602:SF1">
    <property type="entry name" value="REGULATORY PROTEIN RECX FAMILY PROTEIN"/>
    <property type="match status" value="1"/>
</dbReference>
<dbReference type="NCBIfam" id="NF001059">
    <property type="entry name" value="PRK00117.4-3"/>
    <property type="match status" value="1"/>
</dbReference>
<dbReference type="EMBL" id="JAKMUT010000002">
    <property type="protein sequence ID" value="MCZ9289195.1"/>
    <property type="molecule type" value="Genomic_DNA"/>
</dbReference>
<comment type="caution">
    <text evidence="8">The sequence shown here is derived from an EMBL/GenBank/DDBJ whole genome shotgun (WGS) entry which is preliminary data.</text>
</comment>
<evidence type="ECO:0000256" key="2">
    <source>
        <dbReference type="ARBA" id="ARBA00009695"/>
    </source>
</evidence>
<dbReference type="InterPro" id="IPR036388">
    <property type="entry name" value="WH-like_DNA-bd_sf"/>
</dbReference>
<protein>
    <recommendedName>
        <fullName evidence="3 5">Regulatory protein RecX</fullName>
    </recommendedName>
</protein>
<evidence type="ECO:0000259" key="7">
    <source>
        <dbReference type="Pfam" id="PF21982"/>
    </source>
</evidence>
<dbReference type="AlphaFoldDB" id="A0A9X3LLC9"/>
<comment type="function">
    <text evidence="5">Modulates RecA activity.</text>
</comment>
<keyword evidence="4 5" id="KW-0963">Cytoplasm</keyword>
<evidence type="ECO:0000256" key="5">
    <source>
        <dbReference type="HAMAP-Rule" id="MF_01114"/>
    </source>
</evidence>
<dbReference type="Proteomes" id="UP001146469">
    <property type="component" value="Unassembled WGS sequence"/>
</dbReference>
<dbReference type="HAMAP" id="MF_01114">
    <property type="entry name" value="RecX"/>
    <property type="match status" value="1"/>
</dbReference>
<dbReference type="Pfam" id="PF21982">
    <property type="entry name" value="RecX_HTH1"/>
    <property type="match status" value="1"/>
</dbReference>
<sequence length="198" mass="22531">MPIRQSERDQKVEALRQAIANYSPGEGELFLDAAEEERLAPIKAKAVRLINHRARSTEELRQRLLDAEFEPEGVEEVIDRCTANGMLDDAEFAKEWVRQREKNQKKSVSVLRRELQRKGIAAVLIEDALAQVDEESQEQILEELVTKKAASLKTRPADRKEYDKALRRVVGVAARRGFPQGVALAYARRALDARIEEL</sequence>
<name>A0A9X3LLC9_9CORY</name>
<dbReference type="InterPro" id="IPR053924">
    <property type="entry name" value="RecX_HTH_2nd"/>
</dbReference>